<sequence>MQRLQGRREISQSCGRVAGDGKPHPYCSDPFGEHVEASPLVLKKKMVFPHFQIRVINIRDLKVGKKKRSLKMKKIRNPFNCSTKMKNSGVKCKHDHLVGEVVGMAFGVPRADFSFVGFEPFIKSACDMVKNRKLVESVGFDFSVEDEMEETIRVGKEVGFEMGEKSKLIRDMLSKNGALASRC</sequence>
<accession>A0ACB9FG30</accession>
<evidence type="ECO:0000313" key="2">
    <source>
        <dbReference type="Proteomes" id="UP001055879"/>
    </source>
</evidence>
<reference evidence="1 2" key="2">
    <citation type="journal article" date="2022" name="Mol. Ecol. Resour.">
        <title>The genomes of chicory, endive, great burdock and yacon provide insights into Asteraceae paleo-polyploidization history and plant inulin production.</title>
        <authorList>
            <person name="Fan W."/>
            <person name="Wang S."/>
            <person name="Wang H."/>
            <person name="Wang A."/>
            <person name="Jiang F."/>
            <person name="Liu H."/>
            <person name="Zhao H."/>
            <person name="Xu D."/>
            <person name="Zhang Y."/>
        </authorList>
    </citation>
    <scope>NUCLEOTIDE SEQUENCE [LARGE SCALE GENOMIC DNA]</scope>
    <source>
        <strain evidence="2">cv. Niubang</strain>
    </source>
</reference>
<evidence type="ECO:0000313" key="1">
    <source>
        <dbReference type="EMBL" id="KAI3770059.1"/>
    </source>
</evidence>
<comment type="caution">
    <text evidence="1">The sequence shown here is derived from an EMBL/GenBank/DDBJ whole genome shotgun (WGS) entry which is preliminary data.</text>
</comment>
<gene>
    <name evidence="1" type="ORF">L6452_01180</name>
</gene>
<organism evidence="1 2">
    <name type="scientific">Arctium lappa</name>
    <name type="common">Greater burdock</name>
    <name type="synonym">Lappa major</name>
    <dbReference type="NCBI Taxonomy" id="4217"/>
    <lineage>
        <taxon>Eukaryota</taxon>
        <taxon>Viridiplantae</taxon>
        <taxon>Streptophyta</taxon>
        <taxon>Embryophyta</taxon>
        <taxon>Tracheophyta</taxon>
        <taxon>Spermatophyta</taxon>
        <taxon>Magnoliopsida</taxon>
        <taxon>eudicotyledons</taxon>
        <taxon>Gunneridae</taxon>
        <taxon>Pentapetalae</taxon>
        <taxon>asterids</taxon>
        <taxon>campanulids</taxon>
        <taxon>Asterales</taxon>
        <taxon>Asteraceae</taxon>
        <taxon>Carduoideae</taxon>
        <taxon>Cardueae</taxon>
        <taxon>Arctiinae</taxon>
        <taxon>Arctium</taxon>
    </lineage>
</organism>
<reference evidence="2" key="1">
    <citation type="journal article" date="2022" name="Mol. Ecol. Resour.">
        <title>The genomes of chicory, endive, great burdock and yacon provide insights into Asteraceae palaeo-polyploidization history and plant inulin production.</title>
        <authorList>
            <person name="Fan W."/>
            <person name="Wang S."/>
            <person name="Wang H."/>
            <person name="Wang A."/>
            <person name="Jiang F."/>
            <person name="Liu H."/>
            <person name="Zhao H."/>
            <person name="Xu D."/>
            <person name="Zhang Y."/>
        </authorList>
    </citation>
    <scope>NUCLEOTIDE SEQUENCE [LARGE SCALE GENOMIC DNA]</scope>
    <source>
        <strain evidence="2">cv. Niubang</strain>
    </source>
</reference>
<dbReference type="Proteomes" id="UP001055879">
    <property type="component" value="Linkage Group LG01"/>
</dbReference>
<name>A0ACB9FG30_ARCLA</name>
<proteinExistence type="predicted"/>
<dbReference type="EMBL" id="CM042047">
    <property type="protein sequence ID" value="KAI3770059.1"/>
    <property type="molecule type" value="Genomic_DNA"/>
</dbReference>
<keyword evidence="2" id="KW-1185">Reference proteome</keyword>
<protein>
    <submittedName>
        <fullName evidence="1">Uncharacterized protein</fullName>
    </submittedName>
</protein>